<dbReference type="EMBL" id="CP048209">
    <property type="protein sequence ID" value="QHT59365.1"/>
    <property type="molecule type" value="Genomic_DNA"/>
</dbReference>
<dbReference type="PRINTS" id="PR00081">
    <property type="entry name" value="GDHRDH"/>
</dbReference>
<dbReference type="PRINTS" id="PR00080">
    <property type="entry name" value="SDRFAMILY"/>
</dbReference>
<dbReference type="FunFam" id="3.40.50.720:FF:000084">
    <property type="entry name" value="Short-chain dehydrogenase reductase"/>
    <property type="match status" value="1"/>
</dbReference>
<gene>
    <name evidence="5" type="ORF">GXP70_04865</name>
</gene>
<sequence>MQNFNGKICVVTGGAAGVGYALCSRLAELGAKVVLADIDIGGAEAAKAGNPGIGANMEPVRVDVTDASSVRQLMEYTVGKYGRIDVLFNNAGLAIVGEIRDLSLEQWKRVIDVNLLGELHGIHYVYPIMIKQGFGHIVNMASGFGLAPGPNNAPYVTSKFGIVGMSETLRAEAKDLGIDVTVICPGYIKTGMLTEMQTANADPADVASLIPVKMVDVKAAADKILQGVARKKKVVAFPGYVGALTFLYKFVPGIFLKYNLKQIRNFRKIRKAAK</sequence>
<protein>
    <submittedName>
        <fullName evidence="5">SDR family oxidoreductase</fullName>
    </submittedName>
</protein>
<dbReference type="KEGG" id="plyc:GXP70_04865"/>
<evidence type="ECO:0000256" key="4">
    <source>
        <dbReference type="SAM" id="Phobius"/>
    </source>
</evidence>
<keyword evidence="4" id="KW-0812">Transmembrane</keyword>
<dbReference type="SUPFAM" id="SSF51735">
    <property type="entry name" value="NAD(P)-binding Rossmann-fold domains"/>
    <property type="match status" value="1"/>
</dbReference>
<dbReference type="GO" id="GO:0016020">
    <property type="term" value="C:membrane"/>
    <property type="evidence" value="ECO:0007669"/>
    <property type="project" value="TreeGrafter"/>
</dbReference>
<feature type="transmembrane region" description="Helical" evidence="4">
    <location>
        <begin position="240"/>
        <end position="260"/>
    </location>
</feature>
<organism evidence="5 6">
    <name type="scientific">Paenibacillus lycopersici</name>
    <dbReference type="NCBI Taxonomy" id="2704462"/>
    <lineage>
        <taxon>Bacteria</taxon>
        <taxon>Bacillati</taxon>
        <taxon>Bacillota</taxon>
        <taxon>Bacilli</taxon>
        <taxon>Bacillales</taxon>
        <taxon>Paenibacillaceae</taxon>
        <taxon>Paenibacillus</taxon>
    </lineage>
</organism>
<dbReference type="Gene3D" id="3.40.50.720">
    <property type="entry name" value="NAD(P)-binding Rossmann-like Domain"/>
    <property type="match status" value="1"/>
</dbReference>
<keyword evidence="4" id="KW-1133">Transmembrane helix</keyword>
<dbReference type="PROSITE" id="PS00061">
    <property type="entry name" value="ADH_SHORT"/>
    <property type="match status" value="1"/>
</dbReference>
<dbReference type="GO" id="GO:0008206">
    <property type="term" value="P:bile acid metabolic process"/>
    <property type="evidence" value="ECO:0007669"/>
    <property type="project" value="UniProtKB-ARBA"/>
</dbReference>
<evidence type="ECO:0000256" key="3">
    <source>
        <dbReference type="RuleBase" id="RU000363"/>
    </source>
</evidence>
<evidence type="ECO:0000313" key="6">
    <source>
        <dbReference type="Proteomes" id="UP000476064"/>
    </source>
</evidence>
<proteinExistence type="inferred from homology"/>
<reference evidence="5 6" key="1">
    <citation type="submission" date="2020-01" db="EMBL/GenBank/DDBJ databases">
        <title>Paenibacillus sp. nov., isolated from tomato rhizosphere.</title>
        <authorList>
            <person name="Weon H.-Y."/>
            <person name="Lee S.A."/>
        </authorList>
    </citation>
    <scope>NUCLEOTIDE SEQUENCE [LARGE SCALE GENOMIC DNA]</scope>
    <source>
        <strain evidence="5 6">12200R-189</strain>
    </source>
</reference>
<dbReference type="Pfam" id="PF00106">
    <property type="entry name" value="adh_short"/>
    <property type="match status" value="1"/>
</dbReference>
<keyword evidence="6" id="KW-1185">Reference proteome</keyword>
<dbReference type="RefSeq" id="WP_162355431.1">
    <property type="nucleotide sequence ID" value="NZ_CP048209.1"/>
</dbReference>
<dbReference type="PANTHER" id="PTHR44196:SF1">
    <property type="entry name" value="DEHYDROGENASE_REDUCTASE SDR FAMILY MEMBER 7B"/>
    <property type="match status" value="1"/>
</dbReference>
<name>A0A6C0G3M5_9BACL</name>
<comment type="similarity">
    <text evidence="1 3">Belongs to the short-chain dehydrogenases/reductases (SDR) family.</text>
</comment>
<evidence type="ECO:0000313" key="5">
    <source>
        <dbReference type="EMBL" id="QHT59365.1"/>
    </source>
</evidence>
<keyword evidence="4" id="KW-0472">Membrane</keyword>
<accession>A0A6C0G3M5</accession>
<dbReference type="CDD" id="cd05233">
    <property type="entry name" value="SDR_c"/>
    <property type="match status" value="1"/>
</dbReference>
<dbReference type="InterPro" id="IPR036291">
    <property type="entry name" value="NAD(P)-bd_dom_sf"/>
</dbReference>
<dbReference type="PANTHER" id="PTHR44196">
    <property type="entry name" value="DEHYDROGENASE/REDUCTASE SDR FAMILY MEMBER 7B"/>
    <property type="match status" value="1"/>
</dbReference>
<dbReference type="AlphaFoldDB" id="A0A6C0G3M5"/>
<dbReference type="Proteomes" id="UP000476064">
    <property type="component" value="Chromosome"/>
</dbReference>
<dbReference type="InterPro" id="IPR020904">
    <property type="entry name" value="Sc_DH/Rdtase_CS"/>
</dbReference>
<dbReference type="InterPro" id="IPR002347">
    <property type="entry name" value="SDR_fam"/>
</dbReference>
<evidence type="ECO:0000256" key="1">
    <source>
        <dbReference type="ARBA" id="ARBA00006484"/>
    </source>
</evidence>
<evidence type="ECO:0000256" key="2">
    <source>
        <dbReference type="ARBA" id="ARBA00023002"/>
    </source>
</evidence>
<keyword evidence="2" id="KW-0560">Oxidoreductase</keyword>
<dbReference type="GO" id="GO:0016491">
    <property type="term" value="F:oxidoreductase activity"/>
    <property type="evidence" value="ECO:0007669"/>
    <property type="project" value="UniProtKB-KW"/>
</dbReference>